<proteinExistence type="predicted"/>
<name>X1KW09_9ZZZZ</name>
<dbReference type="SUPFAM" id="SSF53098">
    <property type="entry name" value="Ribonuclease H-like"/>
    <property type="match status" value="1"/>
</dbReference>
<dbReference type="InterPro" id="IPR012337">
    <property type="entry name" value="RNaseH-like_sf"/>
</dbReference>
<organism evidence="1">
    <name type="scientific">marine sediment metagenome</name>
    <dbReference type="NCBI Taxonomy" id="412755"/>
    <lineage>
        <taxon>unclassified sequences</taxon>
        <taxon>metagenomes</taxon>
        <taxon>ecological metagenomes</taxon>
    </lineage>
</organism>
<dbReference type="Gene3D" id="3.30.420.10">
    <property type="entry name" value="Ribonuclease H-like superfamily/Ribonuclease H"/>
    <property type="match status" value="1"/>
</dbReference>
<accession>X1KW09</accession>
<dbReference type="EMBL" id="BARU01035938">
    <property type="protein sequence ID" value="GAH86153.1"/>
    <property type="molecule type" value="Genomic_DNA"/>
</dbReference>
<dbReference type="GO" id="GO:0003676">
    <property type="term" value="F:nucleic acid binding"/>
    <property type="evidence" value="ECO:0007669"/>
    <property type="project" value="InterPro"/>
</dbReference>
<comment type="caution">
    <text evidence="1">The sequence shown here is derived from an EMBL/GenBank/DDBJ whole genome shotgun (WGS) entry which is preliminary data.</text>
</comment>
<dbReference type="InterPro" id="IPR036397">
    <property type="entry name" value="RNaseH_sf"/>
</dbReference>
<dbReference type="AlphaFoldDB" id="X1KW09"/>
<sequence>MVDKVGKIARNWHYLRANKTSSVPERHIFVDTETARVEIGEETWRHDLKLGWACYVEYTKKEVVRKEEWLSFRKKDEFWNWLDKKCHDRTKVILWGHNIGFDLSVLGSFKALGERGWQVKYWVQDAQRVIITWRKDKKTLQILDTFNFFKMPLRDIGADLGLPKIEVDFDTVSDEDLDVHCYRD</sequence>
<protein>
    <recommendedName>
        <fullName evidence="2">DNA-directed DNA polymerase</fullName>
    </recommendedName>
</protein>
<gene>
    <name evidence="1" type="ORF">S03H2_56195</name>
</gene>
<evidence type="ECO:0000313" key="1">
    <source>
        <dbReference type="EMBL" id="GAH86153.1"/>
    </source>
</evidence>
<evidence type="ECO:0008006" key="2">
    <source>
        <dbReference type="Google" id="ProtNLM"/>
    </source>
</evidence>
<reference evidence="1" key="1">
    <citation type="journal article" date="2014" name="Front. Microbiol.">
        <title>High frequency of phylogenetically diverse reductive dehalogenase-homologous genes in deep subseafloor sedimentary metagenomes.</title>
        <authorList>
            <person name="Kawai M."/>
            <person name="Futagami T."/>
            <person name="Toyoda A."/>
            <person name="Takaki Y."/>
            <person name="Nishi S."/>
            <person name="Hori S."/>
            <person name="Arai W."/>
            <person name="Tsubouchi T."/>
            <person name="Morono Y."/>
            <person name="Uchiyama I."/>
            <person name="Ito T."/>
            <person name="Fujiyama A."/>
            <person name="Inagaki F."/>
            <person name="Takami H."/>
        </authorList>
    </citation>
    <scope>NUCLEOTIDE SEQUENCE</scope>
    <source>
        <strain evidence="1">Expedition CK06-06</strain>
    </source>
</reference>
<feature type="non-terminal residue" evidence="1">
    <location>
        <position position="184"/>
    </location>
</feature>